<dbReference type="Gene3D" id="3.30.70.3400">
    <property type="match status" value="2"/>
</dbReference>
<dbReference type="Pfam" id="PF22599">
    <property type="entry name" value="SecDF_P1_head"/>
    <property type="match status" value="1"/>
</dbReference>
<evidence type="ECO:0000259" key="13">
    <source>
        <dbReference type="Pfam" id="PF13721"/>
    </source>
</evidence>
<evidence type="ECO:0000256" key="3">
    <source>
        <dbReference type="ARBA" id="ARBA00022475"/>
    </source>
</evidence>
<dbReference type="InterPro" id="IPR001036">
    <property type="entry name" value="Acrflvin-R"/>
</dbReference>
<evidence type="ECO:0000256" key="6">
    <source>
        <dbReference type="ARBA" id="ARBA00022989"/>
    </source>
</evidence>
<dbReference type="InterPro" id="IPR048634">
    <property type="entry name" value="SecD_SecF_C"/>
</dbReference>
<dbReference type="FunFam" id="3.30.70.3400:FF:000003">
    <property type="entry name" value="Preprotein translocase subunit SecD"/>
    <property type="match status" value="1"/>
</dbReference>
<proteinExistence type="inferred from homology"/>
<dbReference type="AlphaFoldDB" id="A0A432XS51"/>
<dbReference type="PRINTS" id="PR00702">
    <property type="entry name" value="ACRIFLAVINRP"/>
</dbReference>
<feature type="domain" description="SecDF P1 head subdomain" evidence="15">
    <location>
        <begin position="303"/>
        <end position="431"/>
    </location>
</feature>
<feature type="domain" description="Protein export membrane protein SecD/SecF C-terminal" evidence="12">
    <location>
        <begin position="433"/>
        <end position="597"/>
    </location>
</feature>
<dbReference type="GO" id="GO:0005886">
    <property type="term" value="C:plasma membrane"/>
    <property type="evidence" value="ECO:0007669"/>
    <property type="project" value="UniProtKB-SubCell"/>
</dbReference>
<dbReference type="InterPro" id="IPR055344">
    <property type="entry name" value="SecD_SecF_C_bact"/>
</dbReference>
<keyword evidence="8 11" id="KW-0472">Membrane</keyword>
<dbReference type="GO" id="GO:0015450">
    <property type="term" value="F:protein-transporting ATPase activity"/>
    <property type="evidence" value="ECO:0007669"/>
    <property type="project" value="InterPro"/>
</dbReference>
<dbReference type="FunFam" id="1.20.1640.10:FF:000004">
    <property type="entry name" value="Protein translocase subunit SecD"/>
    <property type="match status" value="1"/>
</dbReference>
<keyword evidence="4 11" id="KW-0812">Transmembrane</keyword>
<dbReference type="InterPro" id="IPR022646">
    <property type="entry name" value="SecD/SecF_CS"/>
</dbReference>
<comment type="caution">
    <text evidence="11">Lacks conserved residue(s) required for the propagation of feature annotation.</text>
</comment>
<evidence type="ECO:0000256" key="9">
    <source>
        <dbReference type="ARBA" id="ARBA00060774"/>
    </source>
</evidence>
<dbReference type="InterPro" id="IPR054384">
    <property type="entry name" value="SecDF_P1_head"/>
</dbReference>
<evidence type="ECO:0000256" key="5">
    <source>
        <dbReference type="ARBA" id="ARBA00022927"/>
    </source>
</evidence>
<dbReference type="FunFam" id="3.30.1360.200:FF:000001">
    <property type="entry name" value="Protein translocase subunit SecD"/>
    <property type="match status" value="1"/>
</dbReference>
<dbReference type="PANTHER" id="PTHR30081:SF1">
    <property type="entry name" value="PROTEIN TRANSLOCASE SUBUNIT SECD"/>
    <property type="match status" value="1"/>
</dbReference>
<name>A0A432XS51_9GAMM</name>
<comment type="function">
    <text evidence="11">Part of the Sec protein translocase complex. Interacts with the SecYEG preprotein conducting channel. SecDF uses the proton motive force (PMF) to complete protein translocation after the ATP-dependent function of SecA.</text>
</comment>
<dbReference type="Gene3D" id="3.30.1360.200">
    <property type="match status" value="1"/>
</dbReference>
<keyword evidence="17" id="KW-1185">Reference proteome</keyword>
<evidence type="ECO:0000259" key="15">
    <source>
        <dbReference type="Pfam" id="PF22599"/>
    </source>
</evidence>
<comment type="subcellular location">
    <subcellularLocation>
        <location evidence="1 11">Cell membrane</location>
        <topology evidence="1 11">Multi-pass membrane protein</topology>
    </subcellularLocation>
</comment>
<feature type="transmembrane region" description="Helical" evidence="11">
    <location>
        <begin position="452"/>
        <end position="471"/>
    </location>
</feature>
<dbReference type="InterPro" id="IPR022813">
    <property type="entry name" value="SecD/SecF_arch_bac"/>
</dbReference>
<feature type="transmembrane region" description="Helical" evidence="11">
    <location>
        <begin position="503"/>
        <end position="525"/>
    </location>
</feature>
<evidence type="ECO:0000256" key="11">
    <source>
        <dbReference type="HAMAP-Rule" id="MF_01463"/>
    </source>
</evidence>
<evidence type="ECO:0000256" key="2">
    <source>
        <dbReference type="ARBA" id="ARBA00022448"/>
    </source>
</evidence>
<dbReference type="RefSeq" id="WP_126764418.1">
    <property type="nucleotide sequence ID" value="NZ_JBHLTZ010000014.1"/>
</dbReference>
<dbReference type="Proteomes" id="UP000287198">
    <property type="component" value="Unassembled WGS sequence"/>
</dbReference>
<gene>
    <name evidence="11 16" type="primary">secD</name>
    <name evidence="16" type="ORF">CWI69_11350</name>
</gene>
<keyword evidence="2 11" id="KW-0813">Transport</keyword>
<accession>A0A432XS51</accession>
<evidence type="ECO:0000313" key="16">
    <source>
        <dbReference type="EMBL" id="RUO51566.1"/>
    </source>
</evidence>
<evidence type="ECO:0000256" key="7">
    <source>
        <dbReference type="ARBA" id="ARBA00023010"/>
    </source>
</evidence>
<dbReference type="SUPFAM" id="SSF82866">
    <property type="entry name" value="Multidrug efflux transporter AcrB transmembrane domain"/>
    <property type="match status" value="1"/>
</dbReference>
<dbReference type="InterPro" id="IPR048631">
    <property type="entry name" value="SecD_1st"/>
</dbReference>
<dbReference type="InterPro" id="IPR027398">
    <property type="entry name" value="SecD-TM"/>
</dbReference>
<comment type="subunit">
    <text evidence="11">Forms a complex with SecF. Part of the essential Sec protein translocation apparatus which comprises SecA, SecYEG and auxiliary proteins SecDF-YajC and YidC.</text>
</comment>
<reference evidence="17" key="1">
    <citation type="journal article" date="2018" name="Front. Microbiol.">
        <title>Genome-Based Analysis Reveals the Taxonomy and Diversity of the Family Idiomarinaceae.</title>
        <authorList>
            <person name="Liu Y."/>
            <person name="Lai Q."/>
            <person name="Shao Z."/>
        </authorList>
    </citation>
    <scope>NUCLEOTIDE SEQUENCE [LARGE SCALE GENOMIC DNA]</scope>
    <source>
        <strain evidence="17">BH195</strain>
    </source>
</reference>
<evidence type="ECO:0000256" key="4">
    <source>
        <dbReference type="ARBA" id="ARBA00022692"/>
    </source>
</evidence>
<organism evidence="16 17">
    <name type="scientific">Pseudidiomarina halophila</name>
    <dbReference type="NCBI Taxonomy" id="1449799"/>
    <lineage>
        <taxon>Bacteria</taxon>
        <taxon>Pseudomonadati</taxon>
        <taxon>Pseudomonadota</taxon>
        <taxon>Gammaproteobacteria</taxon>
        <taxon>Alteromonadales</taxon>
        <taxon>Idiomarinaceae</taxon>
        <taxon>Pseudidiomarina</taxon>
    </lineage>
</organism>
<comment type="similarity">
    <text evidence="9 11">Belongs to the SecD/SecF family. SecD subfamily.</text>
</comment>
<evidence type="ECO:0000256" key="8">
    <source>
        <dbReference type="ARBA" id="ARBA00023136"/>
    </source>
</evidence>
<dbReference type="HAMAP" id="MF_01463_B">
    <property type="entry name" value="SecD_B"/>
    <property type="match status" value="1"/>
</dbReference>
<dbReference type="GO" id="GO:0006605">
    <property type="term" value="P:protein targeting"/>
    <property type="evidence" value="ECO:0007669"/>
    <property type="project" value="UniProtKB-UniRule"/>
</dbReference>
<feature type="transmembrane region" description="Helical" evidence="11">
    <location>
        <begin position="577"/>
        <end position="601"/>
    </location>
</feature>
<evidence type="ECO:0000259" key="14">
    <source>
        <dbReference type="Pfam" id="PF21760"/>
    </source>
</evidence>
<dbReference type="GO" id="GO:0065002">
    <property type="term" value="P:intracellular protein transmembrane transport"/>
    <property type="evidence" value="ECO:0007669"/>
    <property type="project" value="UniProtKB-UniRule"/>
</dbReference>
<sequence>MLNKFPLWKNLMVIAILVIAGVYALPNLYGEDFAVQVSATRTTSIDTQVMGRVEDTLAELDIAPKSIVMEEDQLLIRLSSDNEQLKAREAIMQELGTDYVVALNLAPATPDWLAALGATPMKLGLDLRGGVHFLMEVDMNEAMRKILGQMRDTVRTELREERIRYTSIERRDDDIVVTLRTTEDYQAAENYLDGLYEGYTLLEDEAARTLTLRMTETKIEETRDYAISQNVTILRNRVNELGVAEPLVQRQGAERIVVQLPGVQDTARAKEILGATATLEFRLVDDQNSVREAEMGRVPFGSELYPNRNGGNVLLKEDVILTGDHIVNANSGFDENQRPQVNISLDGVGGDKMSLATRDNVGKPMATLFIEFKTTGERDQEGDIIFERHEEVINVATIQARLGSSFRITGLDSVQEAQNLALLLRAGALIAPIQIVEERTVGPSLGQENINMGIQAIVWGFVLVLAFMVMYYKKFGMVANLALATNLILIVGVMSMIPGATLTLPGMAGIVLTVGMAVDANVLIFERIREEIKAKRSPQQAIHHGYDSALSTIADANVTTLIAAIILFAIGTGPIKGFAVTLAIGIVTSMFTSIVGTRAVVNAIWGGKRIDKLSV</sequence>
<dbReference type="InterPro" id="IPR005791">
    <property type="entry name" value="SecD"/>
</dbReference>
<dbReference type="OrthoDB" id="9805019at2"/>
<feature type="transmembrane region" description="Helical" evidence="11">
    <location>
        <begin position="478"/>
        <end position="497"/>
    </location>
</feature>
<dbReference type="NCBIfam" id="TIGR01129">
    <property type="entry name" value="secD"/>
    <property type="match status" value="1"/>
</dbReference>
<dbReference type="Gene3D" id="1.20.1640.10">
    <property type="entry name" value="Multidrug efflux transporter AcrB transmembrane domain"/>
    <property type="match status" value="1"/>
</dbReference>
<dbReference type="PANTHER" id="PTHR30081">
    <property type="entry name" value="PROTEIN-EXPORT MEMBRANE PROTEIN SEC"/>
    <property type="match status" value="1"/>
</dbReference>
<keyword evidence="7 11" id="KW-0811">Translocation</keyword>
<dbReference type="GO" id="GO:0043952">
    <property type="term" value="P:protein transport by the Sec complex"/>
    <property type="evidence" value="ECO:0007669"/>
    <property type="project" value="UniProtKB-UniRule"/>
</dbReference>
<dbReference type="Pfam" id="PF13721">
    <property type="entry name" value="SecD-TM1"/>
    <property type="match status" value="1"/>
</dbReference>
<protein>
    <recommendedName>
        <fullName evidence="10 11">Protein translocase subunit SecD</fullName>
    </recommendedName>
</protein>
<keyword evidence="5 11" id="KW-0653">Protein transport</keyword>
<dbReference type="Pfam" id="PF21760">
    <property type="entry name" value="SecD_1st"/>
    <property type="match status" value="1"/>
</dbReference>
<dbReference type="NCBIfam" id="TIGR00916">
    <property type="entry name" value="2A0604s01"/>
    <property type="match status" value="1"/>
</dbReference>
<dbReference type="Pfam" id="PF02355">
    <property type="entry name" value="SecD_SecF_C"/>
    <property type="match status" value="1"/>
</dbReference>
<dbReference type="Pfam" id="PF07549">
    <property type="entry name" value="Sec_GG"/>
    <property type="match status" value="1"/>
</dbReference>
<dbReference type="Gene3D" id="3.30.70.260">
    <property type="match status" value="1"/>
</dbReference>
<evidence type="ECO:0000256" key="10">
    <source>
        <dbReference type="ARBA" id="ARBA00068220"/>
    </source>
</evidence>
<evidence type="ECO:0000256" key="1">
    <source>
        <dbReference type="ARBA" id="ARBA00004651"/>
    </source>
</evidence>
<comment type="caution">
    <text evidence="16">The sequence shown here is derived from an EMBL/GenBank/DDBJ whole genome shotgun (WGS) entry which is preliminary data.</text>
</comment>
<keyword evidence="6 11" id="KW-1133">Transmembrane helix</keyword>
<keyword evidence="3 11" id="KW-1003">Cell membrane</keyword>
<dbReference type="EMBL" id="PIPW01000004">
    <property type="protein sequence ID" value="RUO51566.1"/>
    <property type="molecule type" value="Genomic_DNA"/>
</dbReference>
<feature type="transmembrane region" description="Helical" evidence="11">
    <location>
        <begin position="546"/>
        <end position="571"/>
    </location>
</feature>
<evidence type="ECO:0000259" key="12">
    <source>
        <dbReference type="Pfam" id="PF02355"/>
    </source>
</evidence>
<feature type="domain" description="Protein translocase subunit SecDF P1" evidence="14">
    <location>
        <begin position="227"/>
        <end position="286"/>
    </location>
</feature>
<feature type="domain" description="SecD export protein N-terminal TM" evidence="13">
    <location>
        <begin position="2"/>
        <end position="103"/>
    </location>
</feature>
<evidence type="ECO:0000313" key="17">
    <source>
        <dbReference type="Proteomes" id="UP000287198"/>
    </source>
</evidence>